<keyword evidence="1" id="KW-0175">Coiled coil</keyword>
<feature type="compositionally biased region" description="Basic and acidic residues" evidence="2">
    <location>
        <begin position="77"/>
        <end position="86"/>
    </location>
</feature>
<dbReference type="InterPro" id="IPR004861">
    <property type="entry name" value="Siw14-like"/>
</dbReference>
<keyword evidence="4" id="KW-1185">Reference proteome</keyword>
<dbReference type="OrthoDB" id="6375174at2759"/>
<feature type="compositionally biased region" description="Basic and acidic residues" evidence="2">
    <location>
        <begin position="234"/>
        <end position="245"/>
    </location>
</feature>
<proteinExistence type="predicted"/>
<organism evidence="3 4">
    <name type="scientific">Babjeviella inositovora NRRL Y-12698</name>
    <dbReference type="NCBI Taxonomy" id="984486"/>
    <lineage>
        <taxon>Eukaryota</taxon>
        <taxon>Fungi</taxon>
        <taxon>Dikarya</taxon>
        <taxon>Ascomycota</taxon>
        <taxon>Saccharomycotina</taxon>
        <taxon>Pichiomycetes</taxon>
        <taxon>Serinales incertae sedis</taxon>
        <taxon>Babjeviella</taxon>
    </lineage>
</organism>
<dbReference type="Pfam" id="PF03162">
    <property type="entry name" value="Y_phosphatase2"/>
    <property type="match status" value="2"/>
</dbReference>
<reference evidence="4" key="1">
    <citation type="submission" date="2016-05" db="EMBL/GenBank/DDBJ databases">
        <title>Comparative genomics of biotechnologically important yeasts.</title>
        <authorList>
            <consortium name="DOE Joint Genome Institute"/>
            <person name="Riley R."/>
            <person name="Haridas S."/>
            <person name="Wolfe K.H."/>
            <person name="Lopes M.R."/>
            <person name="Hittinger C.T."/>
            <person name="Goker M."/>
            <person name="Salamov A."/>
            <person name="Wisecaver J."/>
            <person name="Long T.M."/>
            <person name="Aerts A.L."/>
            <person name="Barry K."/>
            <person name="Choi C."/>
            <person name="Clum A."/>
            <person name="Coughlan A.Y."/>
            <person name="Deshpande S."/>
            <person name="Douglass A.P."/>
            <person name="Hanson S.J."/>
            <person name="Klenk H.-P."/>
            <person name="Labutti K."/>
            <person name="Lapidus A."/>
            <person name="Lindquist E."/>
            <person name="Lipzen A."/>
            <person name="Meier-Kolthoff J.P."/>
            <person name="Ohm R.A."/>
            <person name="Otillar R.P."/>
            <person name="Pangilinan J."/>
            <person name="Peng Y."/>
            <person name="Rokas A."/>
            <person name="Rosa C.A."/>
            <person name="Scheuner C."/>
            <person name="Sibirny A.A."/>
            <person name="Slot J.C."/>
            <person name="Stielow J.B."/>
            <person name="Sun H."/>
            <person name="Kurtzman C.P."/>
            <person name="Blackwell M."/>
            <person name="Grigoriev I.V."/>
            <person name="Jeffries T.W."/>
        </authorList>
    </citation>
    <scope>NUCLEOTIDE SEQUENCE [LARGE SCALE GENOMIC DNA]</scope>
    <source>
        <strain evidence="4">NRRL Y-12698</strain>
    </source>
</reference>
<accession>A0A1E3QX17</accession>
<dbReference type="RefSeq" id="XP_018987392.1">
    <property type="nucleotide sequence ID" value="XM_019126873.1"/>
</dbReference>
<dbReference type="PANTHER" id="PTHR31126:SF70">
    <property type="entry name" value="PROTEIN OCA4"/>
    <property type="match status" value="1"/>
</dbReference>
<protein>
    <recommendedName>
        <fullName evidence="5">Protein OCA4</fullName>
    </recommendedName>
</protein>
<dbReference type="GeneID" id="30144727"/>
<evidence type="ECO:0000256" key="1">
    <source>
        <dbReference type="SAM" id="Coils"/>
    </source>
</evidence>
<evidence type="ECO:0000313" key="3">
    <source>
        <dbReference type="EMBL" id="ODQ82064.1"/>
    </source>
</evidence>
<name>A0A1E3QX17_9ASCO</name>
<dbReference type="Gene3D" id="3.90.190.10">
    <property type="entry name" value="Protein tyrosine phosphatase superfamily"/>
    <property type="match status" value="1"/>
</dbReference>
<evidence type="ECO:0000256" key="2">
    <source>
        <dbReference type="SAM" id="MobiDB-lite"/>
    </source>
</evidence>
<dbReference type="AlphaFoldDB" id="A0A1E3QX17"/>
<dbReference type="STRING" id="984486.A0A1E3QX17"/>
<feature type="compositionally biased region" description="Polar residues" evidence="2">
    <location>
        <begin position="87"/>
        <end position="98"/>
    </location>
</feature>
<sequence>MLVPPMNFGLVEEGIYRCGKLEQINNAFLETLQLKSVILLDAEKPPRQLRVFFENNETDIYHLGGFSISSSFAKKSGDGEDDEKAHVSTTNTSKASSKENLQLSGFNSEEFTSMPSKNEEWMVIKGLIIAKVFELLLNRRLFNVLLVDSTETLVGVLRKIQRWNYTSIINEYRLYAGNKSNYFAENFLEMVRVELLPHTSITPKEPEKTSEQSNEAPKPPSPVQELPPVKAKRKSIDEAWDKRGETDDEDEGHMSGSPKIPSALLRIVELRKQKKSQEKQEQQQKEQEQLQLQQKELQKQQLLAGPQSFTYYKSWNDSDVKFSKVGVTKMKLPKEEDLPSWFVRQRDFWEKNLNIKGETY</sequence>
<dbReference type="PANTHER" id="PTHR31126">
    <property type="entry name" value="TYROSINE-PROTEIN PHOSPHATASE"/>
    <property type="match status" value="1"/>
</dbReference>
<dbReference type="EMBL" id="KV454427">
    <property type="protein sequence ID" value="ODQ82064.1"/>
    <property type="molecule type" value="Genomic_DNA"/>
</dbReference>
<dbReference type="GO" id="GO:0016791">
    <property type="term" value="F:phosphatase activity"/>
    <property type="evidence" value="ECO:0007669"/>
    <property type="project" value="TreeGrafter"/>
</dbReference>
<evidence type="ECO:0008006" key="5">
    <source>
        <dbReference type="Google" id="ProtNLM"/>
    </source>
</evidence>
<gene>
    <name evidence="3" type="ORF">BABINDRAFT_114955</name>
</gene>
<dbReference type="SUPFAM" id="SSF52799">
    <property type="entry name" value="(Phosphotyrosine protein) phosphatases II"/>
    <property type="match status" value="1"/>
</dbReference>
<feature type="coiled-coil region" evidence="1">
    <location>
        <begin position="265"/>
        <end position="305"/>
    </location>
</feature>
<dbReference type="InterPro" id="IPR029021">
    <property type="entry name" value="Prot-tyrosine_phosphatase-like"/>
</dbReference>
<feature type="region of interest" description="Disordered" evidence="2">
    <location>
        <begin position="200"/>
        <end position="260"/>
    </location>
</feature>
<dbReference type="Proteomes" id="UP000094336">
    <property type="component" value="Unassembled WGS sequence"/>
</dbReference>
<evidence type="ECO:0000313" key="4">
    <source>
        <dbReference type="Proteomes" id="UP000094336"/>
    </source>
</evidence>
<feature type="region of interest" description="Disordered" evidence="2">
    <location>
        <begin position="77"/>
        <end position="98"/>
    </location>
</feature>